<keyword evidence="1" id="KW-1133">Transmembrane helix</keyword>
<keyword evidence="1" id="KW-0472">Membrane</keyword>
<sequence>MTRQIGVTKPPTTQPCSVSGIRMAFLGLQTLGTSPFIKKGIEFMWGRGKWGTYTAFAAVVAVGTAKVVGHIKRQNRR</sequence>
<protein>
    <submittedName>
        <fullName evidence="2">Uncharacterized protein</fullName>
    </submittedName>
</protein>
<feature type="transmembrane region" description="Helical" evidence="1">
    <location>
        <begin position="50"/>
        <end position="69"/>
    </location>
</feature>
<evidence type="ECO:0000313" key="2">
    <source>
        <dbReference type="EMBL" id="KAK7065747.1"/>
    </source>
</evidence>
<dbReference type="AlphaFoldDB" id="A0AAN8WIM1"/>
<evidence type="ECO:0000256" key="1">
    <source>
        <dbReference type="SAM" id="Phobius"/>
    </source>
</evidence>
<gene>
    <name evidence="2" type="ORF">SK128_002948</name>
</gene>
<organism evidence="2 3">
    <name type="scientific">Halocaridina rubra</name>
    <name type="common">Hawaiian red shrimp</name>
    <dbReference type="NCBI Taxonomy" id="373956"/>
    <lineage>
        <taxon>Eukaryota</taxon>
        <taxon>Metazoa</taxon>
        <taxon>Ecdysozoa</taxon>
        <taxon>Arthropoda</taxon>
        <taxon>Crustacea</taxon>
        <taxon>Multicrustacea</taxon>
        <taxon>Malacostraca</taxon>
        <taxon>Eumalacostraca</taxon>
        <taxon>Eucarida</taxon>
        <taxon>Decapoda</taxon>
        <taxon>Pleocyemata</taxon>
        <taxon>Caridea</taxon>
        <taxon>Atyoidea</taxon>
        <taxon>Atyidae</taxon>
        <taxon>Halocaridina</taxon>
    </lineage>
</organism>
<reference evidence="2 3" key="1">
    <citation type="submission" date="2023-11" db="EMBL/GenBank/DDBJ databases">
        <title>Halocaridina rubra genome assembly.</title>
        <authorList>
            <person name="Smith C."/>
        </authorList>
    </citation>
    <scope>NUCLEOTIDE SEQUENCE [LARGE SCALE GENOMIC DNA]</scope>
    <source>
        <strain evidence="2">EP-1</strain>
        <tissue evidence="2">Whole</tissue>
    </source>
</reference>
<keyword evidence="3" id="KW-1185">Reference proteome</keyword>
<dbReference type="EMBL" id="JAXCGZ010019945">
    <property type="protein sequence ID" value="KAK7065747.1"/>
    <property type="molecule type" value="Genomic_DNA"/>
</dbReference>
<name>A0AAN8WIM1_HALRR</name>
<proteinExistence type="predicted"/>
<dbReference type="Proteomes" id="UP001381693">
    <property type="component" value="Unassembled WGS sequence"/>
</dbReference>
<evidence type="ECO:0000313" key="3">
    <source>
        <dbReference type="Proteomes" id="UP001381693"/>
    </source>
</evidence>
<comment type="caution">
    <text evidence="2">The sequence shown here is derived from an EMBL/GenBank/DDBJ whole genome shotgun (WGS) entry which is preliminary data.</text>
</comment>
<accession>A0AAN8WIM1</accession>
<keyword evidence="1" id="KW-0812">Transmembrane</keyword>